<dbReference type="RefSeq" id="WP_264288391.1">
    <property type="nucleotide sequence ID" value="NZ_JAOZEV010000018.1"/>
</dbReference>
<dbReference type="PROSITE" id="PS51257">
    <property type="entry name" value="PROKAR_LIPOPROTEIN"/>
    <property type="match status" value="1"/>
</dbReference>
<organism evidence="2 3">
    <name type="scientific">Flavobacterium frigoritolerans</name>
    <dbReference type="NCBI Taxonomy" id="2987686"/>
    <lineage>
        <taxon>Bacteria</taxon>
        <taxon>Pseudomonadati</taxon>
        <taxon>Bacteroidota</taxon>
        <taxon>Flavobacteriia</taxon>
        <taxon>Flavobacteriales</taxon>
        <taxon>Flavobacteriaceae</taxon>
        <taxon>Flavobacterium</taxon>
    </lineage>
</organism>
<keyword evidence="3" id="KW-1185">Reference proteome</keyword>
<dbReference type="PANTHER" id="PTHR47197:SF3">
    <property type="entry name" value="DIHYDRO-HEME D1 DEHYDROGENASE"/>
    <property type="match status" value="1"/>
</dbReference>
<evidence type="ECO:0000313" key="2">
    <source>
        <dbReference type="EMBL" id="MCV9934205.1"/>
    </source>
</evidence>
<dbReference type="Pfam" id="PF16819">
    <property type="entry name" value="DUF5074"/>
    <property type="match status" value="1"/>
</dbReference>
<feature type="chain" id="PRO_5040801098" description="YncE family protein" evidence="1">
    <location>
        <begin position="20"/>
        <end position="356"/>
    </location>
</feature>
<name>A0A9X3HMR9_9FLAO</name>
<accession>A0A9X3HMR9</accession>
<dbReference type="PANTHER" id="PTHR47197">
    <property type="entry name" value="PROTEIN NIRF"/>
    <property type="match status" value="1"/>
</dbReference>
<dbReference type="SUPFAM" id="SSF50969">
    <property type="entry name" value="YVTN repeat-like/Quinoprotein amine dehydrogenase"/>
    <property type="match status" value="1"/>
</dbReference>
<dbReference type="Gene3D" id="2.130.10.10">
    <property type="entry name" value="YVTN repeat-like/Quinoprotein amine dehydrogenase"/>
    <property type="match status" value="1"/>
</dbReference>
<dbReference type="AlphaFoldDB" id="A0A9X3HMR9"/>
<keyword evidence="1" id="KW-0732">Signal</keyword>
<gene>
    <name evidence="2" type="ORF">OIU80_18130</name>
</gene>
<dbReference type="InterPro" id="IPR051200">
    <property type="entry name" value="Host-pathogen_enzymatic-act"/>
</dbReference>
<proteinExistence type="predicted"/>
<sequence>MKKLNKLFLAAIISSAFFASCSSDDDNTPQEPRGNYESGMFILNEGQFKNTNASVSYLSDDLKIENNVFSLVNSGAKLGEIAQNIGLNGDFAYIVVNVSNKIEVVNRYTFKSVATITTGLDNPRYIAFANGKGYVTNWGNGDIATDDYVGVIDLTLNTVTSKVSVIEGPEKIIENDGKLYVAHKGGFKFGNSISVINTSNNTVTTNFPVGDLPNALVKDNGTLYILCEGKPFYADVETAGKIVKVNLSTNAVSSTINFPGITHPGFLAIENNKLYYTIGTDIYSAATSITTLPTTPIFKATKTSNLYSFAVKNNKIYVADAVNNQDPGNIYIYSLTGTLSNEFSTGVSPNGFYFND</sequence>
<dbReference type="InterPro" id="IPR015943">
    <property type="entry name" value="WD40/YVTN_repeat-like_dom_sf"/>
</dbReference>
<dbReference type="InterPro" id="IPR031815">
    <property type="entry name" value="DUF5074"/>
</dbReference>
<dbReference type="Proteomes" id="UP001151133">
    <property type="component" value="Unassembled WGS sequence"/>
</dbReference>
<evidence type="ECO:0000256" key="1">
    <source>
        <dbReference type="SAM" id="SignalP"/>
    </source>
</evidence>
<evidence type="ECO:0008006" key="4">
    <source>
        <dbReference type="Google" id="ProtNLM"/>
    </source>
</evidence>
<reference evidence="2" key="1">
    <citation type="submission" date="2022-10" db="EMBL/GenBank/DDBJ databases">
        <title>Two novel species of Flavobacterium.</title>
        <authorList>
            <person name="Liu Q."/>
            <person name="Xin Y.-H."/>
        </authorList>
    </citation>
    <scope>NUCLEOTIDE SEQUENCE</scope>
    <source>
        <strain evidence="2">LS1R47</strain>
    </source>
</reference>
<protein>
    <recommendedName>
        <fullName evidence="4">YncE family protein</fullName>
    </recommendedName>
</protein>
<dbReference type="InterPro" id="IPR011044">
    <property type="entry name" value="Quino_amine_DH_bsu"/>
</dbReference>
<dbReference type="EMBL" id="JAOZEV010000018">
    <property type="protein sequence ID" value="MCV9934205.1"/>
    <property type="molecule type" value="Genomic_DNA"/>
</dbReference>
<comment type="caution">
    <text evidence="2">The sequence shown here is derived from an EMBL/GenBank/DDBJ whole genome shotgun (WGS) entry which is preliminary data.</text>
</comment>
<feature type="signal peptide" evidence="1">
    <location>
        <begin position="1"/>
        <end position="19"/>
    </location>
</feature>
<evidence type="ECO:0000313" key="3">
    <source>
        <dbReference type="Proteomes" id="UP001151133"/>
    </source>
</evidence>